<dbReference type="AlphaFoldDB" id="A0A923F827"/>
<gene>
    <name evidence="2" type="ORF">HU727_021560</name>
    <name evidence="1" type="ORF">HU727_23070</name>
</gene>
<reference evidence="1 3" key="1">
    <citation type="journal article" date="2020" name="Microorganisms">
        <title>Reliable Identification of Environmental Pseudomonas Isolates Using the rpoD Gene.</title>
        <authorList>
            <consortium name="The Broad Institute Genome Sequencing Platform"/>
            <person name="Girard L."/>
            <person name="Lood C."/>
            <person name="Rokni-Zadeh H."/>
            <person name="van Noort V."/>
            <person name="Lavigne R."/>
            <person name="De Mot R."/>
        </authorList>
    </citation>
    <scope>NUCLEOTIDE SEQUENCE</scope>
    <source>
        <strain evidence="1 3">SWRI153</strain>
    </source>
</reference>
<dbReference type="RefSeq" id="WP_186534042.1">
    <property type="nucleotide sequence ID" value="NZ_JABWQP020000013.1"/>
</dbReference>
<reference evidence="1" key="2">
    <citation type="submission" date="2020-07" db="EMBL/GenBank/DDBJ databases">
        <authorList>
            <person name="Lood C."/>
            <person name="Girard L."/>
        </authorList>
    </citation>
    <scope>NUCLEOTIDE SEQUENCE</scope>
    <source>
        <strain evidence="1">SWRI153</strain>
    </source>
</reference>
<name>A0A923F827_9PSED</name>
<dbReference type="Proteomes" id="UP000648816">
    <property type="component" value="Unassembled WGS sequence"/>
</dbReference>
<evidence type="ECO:0000313" key="1">
    <source>
        <dbReference type="EMBL" id="MBC3344525.1"/>
    </source>
</evidence>
<dbReference type="EMBL" id="JABWQP020000013">
    <property type="protein sequence ID" value="MBV4488175.1"/>
    <property type="molecule type" value="Genomic_DNA"/>
</dbReference>
<proteinExistence type="predicted"/>
<accession>A0A923F827</accession>
<dbReference type="EMBL" id="JABWQP010000018">
    <property type="protein sequence ID" value="MBC3344525.1"/>
    <property type="molecule type" value="Genomic_DNA"/>
</dbReference>
<protein>
    <submittedName>
        <fullName evidence="1">Uncharacterized protein</fullName>
    </submittedName>
</protein>
<organism evidence="1">
    <name type="scientific">Pseudomonas khorasanensis</name>
    <dbReference type="NCBI Taxonomy" id="2745508"/>
    <lineage>
        <taxon>Bacteria</taxon>
        <taxon>Pseudomonadati</taxon>
        <taxon>Pseudomonadota</taxon>
        <taxon>Gammaproteobacteria</taxon>
        <taxon>Pseudomonadales</taxon>
        <taxon>Pseudomonadaceae</taxon>
        <taxon>Pseudomonas</taxon>
    </lineage>
</organism>
<sequence>MANEPHLIIRVNNVAASDGTMKGLNPTTHQWNEPDFAFGPVRLISSGIFL</sequence>
<evidence type="ECO:0000313" key="3">
    <source>
        <dbReference type="Proteomes" id="UP000648816"/>
    </source>
</evidence>
<keyword evidence="3" id="KW-1185">Reference proteome</keyword>
<comment type="caution">
    <text evidence="1">The sequence shown here is derived from an EMBL/GenBank/DDBJ whole genome shotgun (WGS) entry which is preliminary data.</text>
</comment>
<evidence type="ECO:0000313" key="2">
    <source>
        <dbReference type="EMBL" id="MBV4488175.1"/>
    </source>
</evidence>
<reference evidence="2" key="3">
    <citation type="submission" date="2021-06" db="EMBL/GenBank/DDBJ databases">
        <title>Updating the genus Pseudomonas: Description of 43 new species and partition of the Pseudomonas putida group.</title>
        <authorList>
            <person name="Girard L."/>
            <person name="Lood C."/>
            <person name="Vandamme P."/>
            <person name="Rokni-Zadeh H."/>
            <person name="Van Noort V."/>
            <person name="Hofte M."/>
            <person name="Lavigne R."/>
            <person name="De Mot R."/>
        </authorList>
    </citation>
    <scope>NUCLEOTIDE SEQUENCE</scope>
    <source>
        <strain evidence="2">SWRI153</strain>
    </source>
</reference>